<evidence type="ECO:0000313" key="2">
    <source>
        <dbReference type="EMBL" id="TDD65184.1"/>
    </source>
</evidence>
<feature type="domain" description="SsuA/THI5-like" evidence="1">
    <location>
        <begin position="65"/>
        <end position="235"/>
    </location>
</feature>
<dbReference type="InterPro" id="IPR015168">
    <property type="entry name" value="SsuA/THI5"/>
</dbReference>
<dbReference type="RefSeq" id="WP_131902893.1">
    <property type="nucleotide sequence ID" value="NZ_SMKU01000419.1"/>
</dbReference>
<comment type="caution">
    <text evidence="2">The sequence shown here is derived from an EMBL/GenBank/DDBJ whole genome shotgun (WGS) entry which is preliminary data.</text>
</comment>
<name>A0A4R5A3C8_9ACTN</name>
<evidence type="ECO:0000313" key="3">
    <source>
        <dbReference type="Proteomes" id="UP000294513"/>
    </source>
</evidence>
<keyword evidence="3" id="KW-1185">Reference proteome</keyword>
<gene>
    <name evidence="2" type="ORF">E1298_41615</name>
</gene>
<protein>
    <submittedName>
        <fullName evidence="2">Transporter substrate-binding domain-containing protein</fullName>
    </submittedName>
</protein>
<dbReference type="PANTHER" id="PTHR30024">
    <property type="entry name" value="ALIPHATIC SULFONATES-BINDING PROTEIN-RELATED"/>
    <property type="match status" value="1"/>
</dbReference>
<dbReference type="PANTHER" id="PTHR30024:SF42">
    <property type="entry name" value="ALIPHATIC SULFONATES-BINDING PROTEIN-RELATED"/>
    <property type="match status" value="1"/>
</dbReference>
<sequence length="309" mass="33767">MPDPKPVRVGYFPHNNSLWVLRHRGILERSLPDVEWVDFRSLPSGERTSPAEGLPSAHGDHLFDGGYDFIGTGSTPPVTAQAKGHDIVYVATSGPRHENGRLVVHEDSGIASPADLKGRRVALGHGSWQTTLLLFALDGAGLGWKDIEPVDAYGDAAQLFLDREVDAWVGSYPALTRVEREASPRTLIETDGLFSHRSLWFTRRDFAEERREELDAIVAALRESDAWIKENPGEAAKLFAADDGGDVAAWEHALRQRPFGLEPVSEEFVAEQQRAADLFHAAGLVDRRITVADAVLPGVAEPVGAARTS</sequence>
<dbReference type="EMBL" id="SMKU01000419">
    <property type="protein sequence ID" value="TDD65184.1"/>
    <property type="molecule type" value="Genomic_DNA"/>
</dbReference>
<reference evidence="2 3" key="1">
    <citation type="submission" date="2019-03" db="EMBL/GenBank/DDBJ databases">
        <title>Draft genome sequences of novel Actinobacteria.</title>
        <authorList>
            <person name="Sahin N."/>
            <person name="Ay H."/>
            <person name="Saygin H."/>
        </authorList>
    </citation>
    <scope>NUCLEOTIDE SEQUENCE [LARGE SCALE GENOMIC DNA]</scope>
    <source>
        <strain evidence="2 3">H3C3</strain>
    </source>
</reference>
<dbReference type="SUPFAM" id="SSF53850">
    <property type="entry name" value="Periplasmic binding protein-like II"/>
    <property type="match status" value="1"/>
</dbReference>
<dbReference type="OrthoDB" id="506623at2"/>
<dbReference type="AlphaFoldDB" id="A0A4R5A3C8"/>
<accession>A0A4R5A3C8</accession>
<dbReference type="Pfam" id="PF09084">
    <property type="entry name" value="NMT1"/>
    <property type="match status" value="1"/>
</dbReference>
<dbReference type="Proteomes" id="UP000294513">
    <property type="component" value="Unassembled WGS sequence"/>
</dbReference>
<evidence type="ECO:0000259" key="1">
    <source>
        <dbReference type="Pfam" id="PF09084"/>
    </source>
</evidence>
<proteinExistence type="predicted"/>
<organism evidence="2 3">
    <name type="scientific">Actinomadura rubrisoli</name>
    <dbReference type="NCBI Taxonomy" id="2530368"/>
    <lineage>
        <taxon>Bacteria</taxon>
        <taxon>Bacillati</taxon>
        <taxon>Actinomycetota</taxon>
        <taxon>Actinomycetes</taxon>
        <taxon>Streptosporangiales</taxon>
        <taxon>Thermomonosporaceae</taxon>
        <taxon>Actinomadura</taxon>
    </lineage>
</organism>
<dbReference type="Gene3D" id="3.40.190.10">
    <property type="entry name" value="Periplasmic binding protein-like II"/>
    <property type="match status" value="2"/>
</dbReference>